<feature type="domain" description="Isopropylmalate dehydrogenase-like" evidence="4">
    <location>
        <begin position="9"/>
        <end position="363"/>
    </location>
</feature>
<dbReference type="GO" id="GO:0006102">
    <property type="term" value="P:isocitrate metabolic process"/>
    <property type="evidence" value="ECO:0007669"/>
    <property type="project" value="TreeGrafter"/>
</dbReference>
<dbReference type="Pfam" id="PF03737">
    <property type="entry name" value="RraA-like"/>
    <property type="match status" value="1"/>
</dbReference>
<dbReference type="Gene3D" id="3.40.718.10">
    <property type="entry name" value="Isopropylmalate Dehydrogenase"/>
    <property type="match status" value="1"/>
</dbReference>
<dbReference type="CDD" id="cd16841">
    <property type="entry name" value="RraA_family"/>
    <property type="match status" value="1"/>
</dbReference>
<dbReference type="EMBL" id="LNYX01000031">
    <property type="protein sequence ID" value="KTD61918.1"/>
    <property type="molecule type" value="Genomic_DNA"/>
</dbReference>
<gene>
    <name evidence="5" type="primary">dlpA</name>
    <name evidence="5" type="ORF">Lspi_2548</name>
</gene>
<evidence type="ECO:0000313" key="6">
    <source>
        <dbReference type="Proteomes" id="UP000054877"/>
    </source>
</evidence>
<dbReference type="RefSeq" id="WP_058484428.1">
    <property type="nucleotide sequence ID" value="NZ_CAAAII010000006.1"/>
</dbReference>
<proteinExistence type="inferred from homology"/>
<dbReference type="PROSITE" id="PS00470">
    <property type="entry name" value="IDH_IMDH"/>
    <property type="match status" value="1"/>
</dbReference>
<reference evidence="5 6" key="1">
    <citation type="submission" date="2015-11" db="EMBL/GenBank/DDBJ databases">
        <title>Genomic analysis of 38 Legionella species identifies large and diverse effector repertoires.</title>
        <authorList>
            <person name="Burstein D."/>
            <person name="Amaro F."/>
            <person name="Zusman T."/>
            <person name="Lifshitz Z."/>
            <person name="Cohen O."/>
            <person name="Gilbert J.A."/>
            <person name="Pupko T."/>
            <person name="Shuman H.A."/>
            <person name="Segal G."/>
        </authorList>
    </citation>
    <scope>NUCLEOTIDE SEQUENCE [LARGE SCALE GENOMIC DNA]</scope>
    <source>
        <strain evidence="5 6">Mt.St.Helens-9</strain>
    </source>
</reference>
<dbReference type="Pfam" id="PF00180">
    <property type="entry name" value="Iso_dh"/>
    <property type="match status" value="1"/>
</dbReference>
<dbReference type="InterPro" id="IPR019818">
    <property type="entry name" value="IsoCit/isopropylmalate_DH_CS"/>
</dbReference>
<sequence length="609" mass="67296">MAKRNDRLNIAVLPGDGIGREVTEAALPVFHALRLPVAIRQGDIGWSCWQKTGQPIPASTWQLIRDSDATLIGAITSKPQREALQELPAKLQQQGLSYISPLIQLRQQLDLFANVRPCFNITDESNPFHFCVIRENTEGLYSGFDFHPIPAPIRTLLQEHRFWQEIPNDEVSCTLRLQSRRGLLRLFEFAFQYAHQRKMSLVTFADKPNVLRQSSAFARELFESVAQHYPHIKAEIRNVDAVAFWLVKRPQEFGVIVAENMFGDLLSDVGAAVMGGLGFAPSANIGHHSCYFEPVHGSGPRIKPHSANPGAMFLTIGLLLEHFGYDKAAQAIRQAVTHVARETDVTTYDIGGHGSTNDMAQAIIEQAASLVAPSKTAGNPQALLQKRINGLQQYNSAEISDALDACGVEGALLHIKPLSPGKKLIGPAYTVQYQPYKKPVASFKQAANYIDHVPEKAVLVIDNQGRVDCTVWGDILTRVALMRRLAGTVINGAARDIKQISKSGYPLFYLDPYMRTGKNRVQKSGEQCPVTIQGVTIHPGDFIFGDDNGVLVIPVSLVDDVLDKAQNIQVTEQKIIEAVASGSTLKQARKDFHYDQPWLSHEKPLPGKD</sequence>
<comment type="similarity">
    <text evidence="1">Belongs to the isocitrate and isopropylmalate dehydrogenases family.</text>
</comment>
<name>A0A0W0YZ39_LEGSP</name>
<dbReference type="PANTHER" id="PTHR11835:SF34">
    <property type="entry name" value="ISOCITRATE DEHYDROGENASE [NAD] SUBUNIT ALPHA, MITOCHONDRIAL"/>
    <property type="match status" value="1"/>
</dbReference>
<dbReference type="InterPro" id="IPR024084">
    <property type="entry name" value="IsoPropMal-DH-like_dom"/>
</dbReference>
<dbReference type="GO" id="GO:0051287">
    <property type="term" value="F:NAD binding"/>
    <property type="evidence" value="ECO:0007669"/>
    <property type="project" value="InterPro"/>
</dbReference>
<feature type="binding site" evidence="3">
    <location>
        <begin position="473"/>
        <end position="476"/>
    </location>
    <ligand>
        <name>substrate</name>
    </ligand>
</feature>
<dbReference type="STRING" id="452.Lspi_2548"/>
<comment type="caution">
    <text evidence="5">The sequence shown here is derived from an EMBL/GenBank/DDBJ whole genome shotgun (WGS) entry which is preliminary data.</text>
</comment>
<dbReference type="Proteomes" id="UP000054877">
    <property type="component" value="Unassembled WGS sequence"/>
</dbReference>
<dbReference type="PANTHER" id="PTHR11835">
    <property type="entry name" value="DECARBOXYLATING DEHYDROGENASES-ISOCITRATE, ISOPROPYLMALATE, TARTRATE"/>
    <property type="match status" value="1"/>
</dbReference>
<keyword evidence="2" id="KW-0560">Oxidoreductase</keyword>
<evidence type="ECO:0000259" key="4">
    <source>
        <dbReference type="SMART" id="SM01329"/>
    </source>
</evidence>
<protein>
    <submittedName>
        <fullName evidence="5">DlpA protein (Isocitrate and isopropylmalate dehydrogenase family protein)</fullName>
    </submittedName>
</protein>
<evidence type="ECO:0000256" key="1">
    <source>
        <dbReference type="ARBA" id="ARBA00007769"/>
    </source>
</evidence>
<evidence type="ECO:0000313" key="5">
    <source>
        <dbReference type="EMBL" id="KTD61918.1"/>
    </source>
</evidence>
<dbReference type="SUPFAM" id="SSF53659">
    <property type="entry name" value="Isocitrate/Isopropylmalate dehydrogenase-like"/>
    <property type="match status" value="1"/>
</dbReference>
<dbReference type="SUPFAM" id="SSF89562">
    <property type="entry name" value="RraA-like"/>
    <property type="match status" value="1"/>
</dbReference>
<dbReference type="GO" id="GO:0004449">
    <property type="term" value="F:isocitrate dehydrogenase (NAD+) activity"/>
    <property type="evidence" value="ECO:0007669"/>
    <property type="project" value="TreeGrafter"/>
</dbReference>
<organism evidence="5 6">
    <name type="scientific">Legionella spiritensis</name>
    <dbReference type="NCBI Taxonomy" id="452"/>
    <lineage>
        <taxon>Bacteria</taxon>
        <taxon>Pseudomonadati</taxon>
        <taxon>Pseudomonadota</taxon>
        <taxon>Gammaproteobacteria</taxon>
        <taxon>Legionellales</taxon>
        <taxon>Legionellaceae</taxon>
        <taxon>Legionella</taxon>
    </lineage>
</organism>
<feature type="binding site" evidence="3">
    <location>
        <position position="495"/>
    </location>
    <ligand>
        <name>substrate</name>
    </ligand>
</feature>
<dbReference type="Gene3D" id="3.50.30.40">
    <property type="entry name" value="Ribonuclease E inhibitor RraA/RraA-like"/>
    <property type="match status" value="1"/>
</dbReference>
<feature type="binding site" evidence="3">
    <location>
        <position position="496"/>
    </location>
    <ligand>
        <name>Mg(2+)</name>
        <dbReference type="ChEBI" id="CHEBI:18420"/>
    </ligand>
</feature>
<dbReference type="GO" id="GO:0000287">
    <property type="term" value="F:magnesium ion binding"/>
    <property type="evidence" value="ECO:0007669"/>
    <property type="project" value="InterPro"/>
</dbReference>
<dbReference type="OrthoDB" id="9812532at2"/>
<accession>A0A0W0YZ39</accession>
<dbReference type="PATRIC" id="fig|452.5.peg.2818"/>
<dbReference type="SMART" id="SM01329">
    <property type="entry name" value="Iso_dh"/>
    <property type="match status" value="1"/>
</dbReference>
<dbReference type="GO" id="GO:0006099">
    <property type="term" value="P:tricarboxylic acid cycle"/>
    <property type="evidence" value="ECO:0007669"/>
    <property type="project" value="TreeGrafter"/>
</dbReference>
<keyword evidence="3" id="KW-0479">Metal-binding</keyword>
<dbReference type="InterPro" id="IPR005493">
    <property type="entry name" value="RraA/RraA-like"/>
</dbReference>
<evidence type="ECO:0000256" key="3">
    <source>
        <dbReference type="PIRSR" id="PIRSR605493-1"/>
    </source>
</evidence>
<evidence type="ECO:0000256" key="2">
    <source>
        <dbReference type="ARBA" id="ARBA00023002"/>
    </source>
</evidence>
<dbReference type="InterPro" id="IPR036704">
    <property type="entry name" value="RraA/RraA-like_sf"/>
</dbReference>
<dbReference type="AlphaFoldDB" id="A0A0W0YZ39"/>
<dbReference type="Gene3D" id="1.20.5.3070">
    <property type="match status" value="1"/>
</dbReference>
<keyword evidence="3" id="KW-0460">Magnesium</keyword>
<comment type="cofactor">
    <cofactor evidence="3">
        <name>Mg(2+)</name>
        <dbReference type="ChEBI" id="CHEBI:18420"/>
    </cofactor>
</comment>
<keyword evidence="6" id="KW-1185">Reference proteome</keyword>